<protein>
    <submittedName>
        <fullName evidence="5">ATP synthase subunit D-domain-containing protein</fullName>
    </submittedName>
</protein>
<keyword evidence="6" id="KW-1185">Reference proteome</keyword>
<dbReference type="Proteomes" id="UP000311382">
    <property type="component" value="Unassembled WGS sequence"/>
</dbReference>
<keyword evidence="3" id="KW-0406">Ion transport</keyword>
<accession>A0A5C5G6R5</accession>
<feature type="region of interest" description="Disordered" evidence="4">
    <location>
        <begin position="221"/>
        <end position="281"/>
    </location>
</feature>
<dbReference type="HAMAP" id="MF_00271">
    <property type="entry name" value="ATP_synth_D_arch"/>
    <property type="match status" value="1"/>
</dbReference>
<evidence type="ECO:0000256" key="2">
    <source>
        <dbReference type="ARBA" id="ARBA00022448"/>
    </source>
</evidence>
<keyword evidence="2" id="KW-0813">Transport</keyword>
<evidence type="ECO:0000313" key="6">
    <source>
        <dbReference type="Proteomes" id="UP000311382"/>
    </source>
</evidence>
<name>A0A5C5G6R5_9BASI</name>
<dbReference type="EMBL" id="SOZI01000001">
    <property type="protein sequence ID" value="TNY24843.1"/>
    <property type="molecule type" value="Genomic_DNA"/>
</dbReference>
<dbReference type="PANTHER" id="PTHR11671">
    <property type="entry name" value="V-TYPE ATP SYNTHASE SUBUNIT D"/>
    <property type="match status" value="1"/>
</dbReference>
<evidence type="ECO:0000256" key="4">
    <source>
        <dbReference type="SAM" id="MobiDB-lite"/>
    </source>
</evidence>
<organism evidence="5 6">
    <name type="scientific">Rhodotorula diobovata</name>
    <dbReference type="NCBI Taxonomy" id="5288"/>
    <lineage>
        <taxon>Eukaryota</taxon>
        <taxon>Fungi</taxon>
        <taxon>Dikarya</taxon>
        <taxon>Basidiomycota</taxon>
        <taxon>Pucciniomycotina</taxon>
        <taxon>Microbotryomycetes</taxon>
        <taxon>Sporidiobolales</taxon>
        <taxon>Sporidiobolaceae</taxon>
        <taxon>Rhodotorula</taxon>
    </lineage>
</organism>
<feature type="compositionally biased region" description="Basic and acidic residues" evidence="4">
    <location>
        <begin position="223"/>
        <end position="252"/>
    </location>
</feature>
<feature type="compositionally biased region" description="Gly residues" evidence="4">
    <location>
        <begin position="255"/>
        <end position="269"/>
    </location>
</feature>
<comment type="similarity">
    <text evidence="1">Belongs to the V-ATPase D subunit family.</text>
</comment>
<evidence type="ECO:0000313" key="5">
    <source>
        <dbReference type="EMBL" id="TNY24843.1"/>
    </source>
</evidence>
<reference evidence="5 6" key="1">
    <citation type="submission" date="2019-03" db="EMBL/GenBank/DDBJ databases">
        <title>Rhodosporidium diobovatum UCD-FST 08-225 genome sequencing, assembly, and annotation.</title>
        <authorList>
            <person name="Fakankun I.U."/>
            <person name="Fristensky B."/>
            <person name="Levin D.B."/>
        </authorList>
    </citation>
    <scope>NUCLEOTIDE SEQUENCE [LARGE SCALE GENOMIC DNA]</scope>
    <source>
        <strain evidence="5 6">UCD-FST 08-225</strain>
    </source>
</reference>
<dbReference type="Pfam" id="PF01813">
    <property type="entry name" value="ATP-synt_D"/>
    <property type="match status" value="1"/>
</dbReference>
<dbReference type="STRING" id="5288.A0A5C5G6R5"/>
<proteinExistence type="inferred from homology"/>
<dbReference type="InterPro" id="IPR002699">
    <property type="entry name" value="V_ATPase_D"/>
</dbReference>
<sequence>MSGKGARENVFPTRMNLTVTKTRLKGAQTGHSLLKKKSDALNKRFRTILGKIDDAKRKMGRVMQLAAFSLAEVTYATGDISYMIQESVAEASFRVQARQENVSGTILPAFEAVRTQQQGDAQNGGAAAAFGLTGLGRGGQQITRCRETFAKAVETLVELASLQTAFVILDEVIKMTNRRVNALEHVVIPRLENTISYINSELDEMDREEFFRLKKIQSKKKRDNAAREAEDTARRLADERAKYGDKGGERDTAGAGEGAGEGEGGGGGQDLLMERDEDVIF</sequence>
<dbReference type="NCBIfam" id="TIGR00309">
    <property type="entry name" value="V_ATPase_subD"/>
    <property type="match status" value="1"/>
</dbReference>
<evidence type="ECO:0000256" key="1">
    <source>
        <dbReference type="ARBA" id="ARBA00005850"/>
    </source>
</evidence>
<gene>
    <name evidence="5" type="ORF">DMC30DRAFT_370914</name>
</gene>
<dbReference type="AlphaFoldDB" id="A0A5C5G6R5"/>
<dbReference type="GO" id="GO:0046961">
    <property type="term" value="F:proton-transporting ATPase activity, rotational mechanism"/>
    <property type="evidence" value="ECO:0007669"/>
    <property type="project" value="InterPro"/>
</dbReference>
<dbReference type="Gene3D" id="1.10.287.3240">
    <property type="match status" value="1"/>
</dbReference>
<comment type="caution">
    <text evidence="5">The sequence shown here is derived from an EMBL/GenBank/DDBJ whole genome shotgun (WGS) entry which is preliminary data.</text>
</comment>
<evidence type="ECO:0000256" key="3">
    <source>
        <dbReference type="ARBA" id="ARBA00023065"/>
    </source>
</evidence>
<dbReference type="OrthoDB" id="7676488at2759"/>